<dbReference type="EMBL" id="CP001363">
    <property type="protein sequence ID" value="ACY89801.1"/>
    <property type="molecule type" value="Genomic_DNA"/>
</dbReference>
<dbReference type="HOGENOM" id="CLU_3332615_0_0_6"/>
<keyword evidence="2" id="KW-1185">Reference proteome</keyword>
<protein>
    <submittedName>
        <fullName evidence="1">Uncharacterized protein</fullName>
    </submittedName>
</protein>
<evidence type="ECO:0000313" key="2">
    <source>
        <dbReference type="Proteomes" id="UP000002695"/>
    </source>
</evidence>
<accession>A0A0F6B5K7</accession>
<dbReference type="KEGG" id="seo:STM14_3382"/>
<dbReference type="Proteomes" id="UP000002695">
    <property type="component" value="Chromosome"/>
</dbReference>
<gene>
    <name evidence="1" type="ordered locus">STM14_3382</name>
</gene>
<evidence type="ECO:0000313" key="1">
    <source>
        <dbReference type="EMBL" id="ACY89801.1"/>
    </source>
</evidence>
<proteinExistence type="predicted"/>
<dbReference type="AlphaFoldDB" id="A0A0F6B5K7"/>
<name>A0A0F6B5K7_SALT1</name>
<reference evidence="1 2" key="1">
    <citation type="journal article" date="2010" name="J. Bacteriol.">
        <title>Short-term signatures of evolutionary change in the Salmonella enterica serovar typhimurium 14028 genome.</title>
        <authorList>
            <person name="Jarvik T."/>
            <person name="Smillie C."/>
            <person name="Groisman E.A."/>
            <person name="Ochman H."/>
        </authorList>
    </citation>
    <scope>NUCLEOTIDE SEQUENCE [LARGE SCALE GENOMIC DNA]</scope>
    <source>
        <strain evidence="2">14028s / SGSC 2262</strain>
    </source>
</reference>
<sequence length="38" mass="4556">MLRRYHAFLDFSESVDNALSGKVSPQYKRMRIKYVFTT</sequence>
<organism evidence="1 2">
    <name type="scientific">Salmonella typhimurium (strain 14028s / SGSC 2262)</name>
    <dbReference type="NCBI Taxonomy" id="588858"/>
    <lineage>
        <taxon>Bacteria</taxon>
        <taxon>Pseudomonadati</taxon>
        <taxon>Pseudomonadota</taxon>
        <taxon>Gammaproteobacteria</taxon>
        <taxon>Enterobacterales</taxon>
        <taxon>Enterobacteriaceae</taxon>
        <taxon>Salmonella</taxon>
    </lineage>
</organism>